<keyword evidence="1" id="KW-0812">Transmembrane</keyword>
<gene>
    <name evidence="2" type="ORF">NCTC7915_01229</name>
</gene>
<evidence type="ECO:0000256" key="1">
    <source>
        <dbReference type="SAM" id="Phobius"/>
    </source>
</evidence>
<evidence type="ECO:0000313" key="2">
    <source>
        <dbReference type="EMBL" id="STD09529.1"/>
    </source>
</evidence>
<dbReference type="Proteomes" id="UP000254118">
    <property type="component" value="Unassembled WGS sequence"/>
</dbReference>
<organism evidence="2 3">
    <name type="scientific">Dermatophilus congolensis</name>
    <dbReference type="NCBI Taxonomy" id="1863"/>
    <lineage>
        <taxon>Bacteria</taxon>
        <taxon>Bacillati</taxon>
        <taxon>Actinomycetota</taxon>
        <taxon>Actinomycetes</taxon>
        <taxon>Micrococcales</taxon>
        <taxon>Dermatophilaceae</taxon>
        <taxon>Dermatophilus</taxon>
    </lineage>
</organism>
<keyword evidence="1" id="KW-0472">Membrane</keyword>
<evidence type="ECO:0000313" key="3">
    <source>
        <dbReference type="Proteomes" id="UP000254118"/>
    </source>
</evidence>
<feature type="transmembrane region" description="Helical" evidence="1">
    <location>
        <begin position="6"/>
        <end position="39"/>
    </location>
</feature>
<comment type="caution">
    <text evidence="2">The sequence shown here is derived from an EMBL/GenBank/DDBJ whole genome shotgun (WGS) entry which is preliminary data.</text>
</comment>
<keyword evidence="1" id="KW-1133">Transmembrane helix</keyword>
<protein>
    <submittedName>
        <fullName evidence="2">Uncharacterized protein</fullName>
    </submittedName>
</protein>
<name>A0AA46H0H6_9MICO</name>
<sequence>MVAGPVAAVVVVFLFVSVVVFFLVFVVFVFVFVVLALVAGLTTAGWLVVGAGWAEVSGETAMAAAMSRYRVVGIVVPPKCVGVGQARRP</sequence>
<dbReference type="AlphaFoldDB" id="A0AA46H0H6"/>
<accession>A0AA46H0H6</accession>
<dbReference type="EMBL" id="UFYA01000001">
    <property type="protein sequence ID" value="STD09529.1"/>
    <property type="molecule type" value="Genomic_DNA"/>
</dbReference>
<reference evidence="2 3" key="1">
    <citation type="submission" date="2018-06" db="EMBL/GenBank/DDBJ databases">
        <authorList>
            <consortium name="Pathogen Informatics"/>
            <person name="Doyle S."/>
        </authorList>
    </citation>
    <scope>NUCLEOTIDE SEQUENCE [LARGE SCALE GENOMIC DNA]</scope>
    <source>
        <strain evidence="2 3">NCTC7915</strain>
    </source>
</reference>
<proteinExistence type="predicted"/>